<dbReference type="GeneTree" id="ENSGT00900000143442"/>
<feature type="compositionally biased region" description="Basic residues" evidence="1">
    <location>
        <begin position="38"/>
        <end position="51"/>
    </location>
</feature>
<reference evidence="2" key="1">
    <citation type="submission" date="2023-09" db="UniProtKB">
        <authorList>
            <consortium name="Ensembl"/>
        </authorList>
    </citation>
    <scope>IDENTIFICATION</scope>
</reference>
<accession>A0A8C0E1B8</accession>
<feature type="compositionally biased region" description="Low complexity" evidence="1">
    <location>
        <begin position="126"/>
        <end position="135"/>
    </location>
</feature>
<evidence type="ECO:0000313" key="2">
    <source>
        <dbReference type="Ensembl" id="ENSBMSP00010027456.1"/>
    </source>
</evidence>
<feature type="compositionally biased region" description="Polar residues" evidence="1">
    <location>
        <begin position="1"/>
        <end position="11"/>
    </location>
</feature>
<feature type="region of interest" description="Disordered" evidence="1">
    <location>
        <begin position="38"/>
        <end position="215"/>
    </location>
</feature>
<sequence length="215" mass="22793">MGLVRSSSSQAPVGRHGPAPPGPGSAQYLVVLLPAARGGRRRPAGAARHVHVQGAGERAPQGPHPPRQPHGRQAQTQPAREQSHRGPRPLARITAGAGARRRTRHRLQPPPPPPPPPPRIEPSRPTRPSSPFRAEAGGGEERAARSLPASPFLSAPGTPPPPAPVSTRSTYARLRRVLSEARSLLPMSGPARRWDKGSAHSRGARPRLLFGRGSL</sequence>
<proteinExistence type="predicted"/>
<feature type="compositionally biased region" description="Pro residues" evidence="1">
    <location>
        <begin position="108"/>
        <end position="120"/>
    </location>
</feature>
<name>A0A8C0E1B8_BALMU</name>
<dbReference type="AlphaFoldDB" id="A0A8C0E1B8"/>
<protein>
    <submittedName>
        <fullName evidence="2">Uncharacterized protein</fullName>
    </submittedName>
</protein>
<organism evidence="2">
    <name type="scientific">Balaenoptera musculus</name>
    <name type="common">Blue whale</name>
    <dbReference type="NCBI Taxonomy" id="9771"/>
    <lineage>
        <taxon>Eukaryota</taxon>
        <taxon>Metazoa</taxon>
        <taxon>Chordata</taxon>
        <taxon>Craniata</taxon>
        <taxon>Vertebrata</taxon>
        <taxon>Euteleostomi</taxon>
        <taxon>Mammalia</taxon>
        <taxon>Eutheria</taxon>
        <taxon>Laurasiatheria</taxon>
        <taxon>Artiodactyla</taxon>
        <taxon>Whippomorpha</taxon>
        <taxon>Cetacea</taxon>
        <taxon>Mysticeti</taxon>
        <taxon>Balaenopteridae</taxon>
        <taxon>Balaenoptera</taxon>
    </lineage>
</organism>
<feature type="region of interest" description="Disordered" evidence="1">
    <location>
        <begin position="1"/>
        <end position="26"/>
    </location>
</feature>
<evidence type="ECO:0000256" key="1">
    <source>
        <dbReference type="SAM" id="MobiDB-lite"/>
    </source>
</evidence>
<dbReference type="Ensembl" id="ENSBMST00010030218.1">
    <property type="protein sequence ID" value="ENSBMSP00010027456.1"/>
    <property type="gene ID" value="ENSBMSG00010019957.1"/>
</dbReference>